<dbReference type="OrthoDB" id="45365at2759"/>
<keyword evidence="1" id="KW-0880">Kelch repeat</keyword>
<sequence length="87" mass="9638">GRRAGTILSEVEKYNPVKKRWEQVRPLPFSRAEFDAAVKGNYIYLVGGLLSSDAIGGAVTLGYVECYDVVENIIKRVLFQDGCAQLD</sequence>
<dbReference type="Pfam" id="PF01344">
    <property type="entry name" value="Kelch_1"/>
    <property type="match status" value="1"/>
</dbReference>
<gene>
    <name evidence="2" type="ORF">ANCDUO_24145</name>
</gene>
<accession>A0A0C2FGG5</accession>
<protein>
    <submittedName>
        <fullName evidence="2">Kelch repeat protein</fullName>
    </submittedName>
</protein>
<dbReference type="InterPro" id="IPR006652">
    <property type="entry name" value="Kelch_1"/>
</dbReference>
<evidence type="ECO:0000313" key="2">
    <source>
        <dbReference type="EMBL" id="KIH45809.1"/>
    </source>
</evidence>
<organism evidence="2 3">
    <name type="scientific">Ancylostoma duodenale</name>
    <dbReference type="NCBI Taxonomy" id="51022"/>
    <lineage>
        <taxon>Eukaryota</taxon>
        <taxon>Metazoa</taxon>
        <taxon>Ecdysozoa</taxon>
        <taxon>Nematoda</taxon>
        <taxon>Chromadorea</taxon>
        <taxon>Rhabditida</taxon>
        <taxon>Rhabditina</taxon>
        <taxon>Rhabditomorpha</taxon>
        <taxon>Strongyloidea</taxon>
        <taxon>Ancylostomatidae</taxon>
        <taxon>Ancylostomatinae</taxon>
        <taxon>Ancylostoma</taxon>
    </lineage>
</organism>
<dbReference type="Proteomes" id="UP000054047">
    <property type="component" value="Unassembled WGS sequence"/>
</dbReference>
<evidence type="ECO:0000313" key="3">
    <source>
        <dbReference type="Proteomes" id="UP000054047"/>
    </source>
</evidence>
<keyword evidence="3" id="KW-1185">Reference proteome</keyword>
<dbReference type="InterPro" id="IPR015915">
    <property type="entry name" value="Kelch-typ_b-propeller"/>
</dbReference>
<feature type="non-terminal residue" evidence="2">
    <location>
        <position position="1"/>
    </location>
</feature>
<dbReference type="Gene3D" id="2.120.10.80">
    <property type="entry name" value="Kelch-type beta propeller"/>
    <property type="match status" value="1"/>
</dbReference>
<name>A0A0C2FGG5_9BILA</name>
<proteinExistence type="predicted"/>
<evidence type="ECO:0000256" key="1">
    <source>
        <dbReference type="ARBA" id="ARBA00022441"/>
    </source>
</evidence>
<dbReference type="EMBL" id="KN771107">
    <property type="protein sequence ID" value="KIH45809.1"/>
    <property type="molecule type" value="Genomic_DNA"/>
</dbReference>
<dbReference type="SUPFAM" id="SSF117281">
    <property type="entry name" value="Kelch motif"/>
    <property type="match status" value="1"/>
</dbReference>
<reference evidence="2 3" key="1">
    <citation type="submission" date="2013-12" db="EMBL/GenBank/DDBJ databases">
        <title>Draft genome of the parsitic nematode Ancylostoma duodenale.</title>
        <authorList>
            <person name="Mitreva M."/>
        </authorList>
    </citation>
    <scope>NUCLEOTIDE SEQUENCE [LARGE SCALE GENOMIC DNA]</scope>
    <source>
        <strain evidence="2 3">Zhejiang</strain>
    </source>
</reference>
<dbReference type="AlphaFoldDB" id="A0A0C2FGG5"/>